<reference evidence="3 4" key="1">
    <citation type="submission" date="2019-09" db="EMBL/GenBank/DDBJ databases">
        <title>Arenimonas chukotkensis sp. nov., a bacterium isolated from Chukotka hot spring, Arctic region, Russia.</title>
        <authorList>
            <person name="Zayulina K.S."/>
            <person name="Prokofeva M.I."/>
            <person name="Elcheninov A.G."/>
            <person name="Novikov A."/>
            <person name="Kochetkova T.V."/>
            <person name="Kublanov I.V."/>
        </authorList>
    </citation>
    <scope>NUCLEOTIDE SEQUENCE [LARGE SCALE GENOMIC DNA]</scope>
    <source>
        <strain evidence="3 4">3729k</strain>
    </source>
</reference>
<dbReference type="InterPro" id="IPR058511">
    <property type="entry name" value="DUF8198"/>
</dbReference>
<accession>A0A5B2ZCW7</accession>
<sequence length="254" mass="28167">MSEILLRRRLARRLAWQRRLNDPVAEPRNRLATLPPLRAWQADRLRASFRDFLERPGTRAAAQFFLDDLYGDRDFSGRDRDAARVLPAMVRLLPAALSEAAVEAVELAVLSHAFDLAMATVLAKRPDPHAPITMADYGQAYRETGCPRLRRHQIGLILSLGRTLEAAVRLPGVGRLLRASRLPARLAGVSELQGFLERGFAAFAGLEGAGRFLDAIAEREYAASRRLFAGDPDPFRLNRKPRPGNGGSRSRPSA</sequence>
<dbReference type="EMBL" id="VUOD01000001">
    <property type="protein sequence ID" value="KAA2285996.1"/>
    <property type="molecule type" value="Genomic_DNA"/>
</dbReference>
<organism evidence="3 4">
    <name type="scientific">Arenimonas fontis</name>
    <dbReference type="NCBI Taxonomy" id="2608255"/>
    <lineage>
        <taxon>Bacteria</taxon>
        <taxon>Pseudomonadati</taxon>
        <taxon>Pseudomonadota</taxon>
        <taxon>Gammaproteobacteria</taxon>
        <taxon>Lysobacterales</taxon>
        <taxon>Lysobacteraceae</taxon>
        <taxon>Arenimonas</taxon>
    </lineage>
</organism>
<dbReference type="RefSeq" id="WP_149859214.1">
    <property type="nucleotide sequence ID" value="NZ_VUOD01000001.1"/>
</dbReference>
<feature type="domain" description="DUF8198" evidence="2">
    <location>
        <begin position="25"/>
        <end position="234"/>
    </location>
</feature>
<dbReference type="NCBIfam" id="NF047641">
    <property type="entry name" value="FFLEE_fam"/>
    <property type="match status" value="1"/>
</dbReference>
<gene>
    <name evidence="3" type="ORF">F0415_00375</name>
</gene>
<dbReference type="Proteomes" id="UP000322165">
    <property type="component" value="Unassembled WGS sequence"/>
</dbReference>
<comment type="caution">
    <text evidence="3">The sequence shown here is derived from an EMBL/GenBank/DDBJ whole genome shotgun (WGS) entry which is preliminary data.</text>
</comment>
<evidence type="ECO:0000256" key="1">
    <source>
        <dbReference type="SAM" id="MobiDB-lite"/>
    </source>
</evidence>
<protein>
    <recommendedName>
        <fullName evidence="2">DUF8198 domain-containing protein</fullName>
    </recommendedName>
</protein>
<keyword evidence="4" id="KW-1185">Reference proteome</keyword>
<feature type="region of interest" description="Disordered" evidence="1">
    <location>
        <begin position="229"/>
        <end position="254"/>
    </location>
</feature>
<evidence type="ECO:0000313" key="3">
    <source>
        <dbReference type="EMBL" id="KAA2285996.1"/>
    </source>
</evidence>
<evidence type="ECO:0000313" key="4">
    <source>
        <dbReference type="Proteomes" id="UP000322165"/>
    </source>
</evidence>
<evidence type="ECO:0000259" key="2">
    <source>
        <dbReference type="Pfam" id="PF26621"/>
    </source>
</evidence>
<dbReference type="InterPro" id="IPR058063">
    <property type="entry name" value="FFLEE_fam"/>
</dbReference>
<dbReference type="Pfam" id="PF26621">
    <property type="entry name" value="DUF8198"/>
    <property type="match status" value="1"/>
</dbReference>
<name>A0A5B2ZCW7_9GAMM</name>
<reference evidence="3 4" key="2">
    <citation type="submission" date="2019-09" db="EMBL/GenBank/DDBJ databases">
        <authorList>
            <person name="Mazur A."/>
        </authorList>
    </citation>
    <scope>NUCLEOTIDE SEQUENCE [LARGE SCALE GENOMIC DNA]</scope>
    <source>
        <strain evidence="3 4">3729k</strain>
    </source>
</reference>
<proteinExistence type="predicted"/>
<dbReference type="AlphaFoldDB" id="A0A5B2ZCW7"/>